<dbReference type="EMBL" id="MTAB01000026">
    <property type="protein sequence ID" value="OSI18378.1"/>
    <property type="molecule type" value="Genomic_DNA"/>
</dbReference>
<dbReference type="Proteomes" id="UP000193303">
    <property type="component" value="Unassembled WGS sequence"/>
</dbReference>
<dbReference type="OrthoDB" id="9811597at2"/>
<accession>A0A1X3DEL7</accession>
<evidence type="ECO:0000313" key="3">
    <source>
        <dbReference type="EMBL" id="OSI18378.1"/>
    </source>
</evidence>
<feature type="domain" description="SpoVT-AbrB" evidence="2">
    <location>
        <begin position="2"/>
        <end position="48"/>
    </location>
</feature>
<sequence length="93" mass="9964">MATTLKITAKNQVTFKKEYLQHLGIGTGDELEVLKLPGGELRIRAKQNRLKSARDFAGCMENVAGVHLSVEEINEAIADAAAESGIAGLEKNA</sequence>
<organism evidence="3 4">
    <name type="scientific">Neisseria dumasiana</name>
    <dbReference type="NCBI Taxonomy" id="1931275"/>
    <lineage>
        <taxon>Bacteria</taxon>
        <taxon>Pseudomonadati</taxon>
        <taxon>Pseudomonadota</taxon>
        <taxon>Betaproteobacteria</taxon>
        <taxon>Neisseriales</taxon>
        <taxon>Neisseriaceae</taxon>
        <taxon>Neisseria</taxon>
    </lineage>
</organism>
<evidence type="ECO:0000256" key="1">
    <source>
        <dbReference type="PROSITE-ProRule" id="PRU01076"/>
    </source>
</evidence>
<dbReference type="InterPro" id="IPR007159">
    <property type="entry name" value="SpoVT-AbrB_dom"/>
</dbReference>
<keyword evidence="1" id="KW-0238">DNA-binding</keyword>
<comment type="caution">
    <text evidence="3">The sequence shown here is derived from an EMBL/GenBank/DDBJ whole genome shotgun (WGS) entry which is preliminary data.</text>
</comment>
<dbReference type="PROSITE" id="PS51740">
    <property type="entry name" value="SPOVT_ABRB"/>
    <property type="match status" value="1"/>
</dbReference>
<dbReference type="GO" id="GO:0003677">
    <property type="term" value="F:DNA binding"/>
    <property type="evidence" value="ECO:0007669"/>
    <property type="project" value="UniProtKB-UniRule"/>
</dbReference>
<name>A0A1X3DEL7_9NEIS</name>
<dbReference type="InterPro" id="IPR037914">
    <property type="entry name" value="SpoVT-AbrB_sf"/>
</dbReference>
<dbReference type="AlphaFoldDB" id="A0A1X3DEL7"/>
<dbReference type="RefSeq" id="WP_085360214.1">
    <property type="nucleotide sequence ID" value="NZ_MTAB01000026.1"/>
</dbReference>
<evidence type="ECO:0000259" key="2">
    <source>
        <dbReference type="PROSITE" id="PS51740"/>
    </source>
</evidence>
<evidence type="ECO:0000313" key="4">
    <source>
        <dbReference type="Proteomes" id="UP000193303"/>
    </source>
</evidence>
<dbReference type="SMART" id="SM00966">
    <property type="entry name" value="SpoVT_AbrB"/>
    <property type="match status" value="1"/>
</dbReference>
<dbReference type="SUPFAM" id="SSF89447">
    <property type="entry name" value="AbrB/MazE/MraZ-like"/>
    <property type="match status" value="1"/>
</dbReference>
<protein>
    <submittedName>
        <fullName evidence="3">AbrB family transcriptional regulator</fullName>
    </submittedName>
</protein>
<proteinExistence type="predicted"/>
<reference evidence="4" key="1">
    <citation type="submission" date="2017-01" db="EMBL/GenBank/DDBJ databases">
        <authorList>
            <person name="Mah S.A."/>
            <person name="Swanson W.J."/>
            <person name="Moy G.W."/>
            <person name="Vacquier V.D."/>
        </authorList>
    </citation>
    <scope>NUCLEOTIDE SEQUENCE [LARGE SCALE GENOMIC DNA]</scope>
    <source>
        <strain evidence="4">124861</strain>
    </source>
</reference>
<gene>
    <name evidence="3" type="ORF">BV912_09880</name>
</gene>